<reference evidence="1" key="1">
    <citation type="submission" date="2016-10" db="EMBL/GenBank/DDBJ databases">
        <title>Sequence of Gallionella enrichment culture.</title>
        <authorList>
            <person name="Poehlein A."/>
            <person name="Muehling M."/>
            <person name="Daniel R."/>
        </authorList>
    </citation>
    <scope>NUCLEOTIDE SEQUENCE</scope>
</reference>
<protein>
    <submittedName>
        <fullName evidence="1">Uncharacterized protein</fullName>
    </submittedName>
</protein>
<name>A0A1J5Q671_9ZZZZ</name>
<dbReference type="AlphaFoldDB" id="A0A1J5Q671"/>
<accession>A0A1J5Q671</accession>
<evidence type="ECO:0000313" key="1">
    <source>
        <dbReference type="EMBL" id="OIQ75396.1"/>
    </source>
</evidence>
<gene>
    <name evidence="1" type="ORF">GALL_429400</name>
</gene>
<proteinExistence type="predicted"/>
<dbReference type="EMBL" id="MLJW01002180">
    <property type="protein sequence ID" value="OIQ75396.1"/>
    <property type="molecule type" value="Genomic_DNA"/>
</dbReference>
<sequence>MGRNPDGAPWCDACYRRAGAARRAAGRRALILAAVTAAEPALTEAGVLRAIDQMAHGRRLGQLADHLQANPSVLVIGPTSHPPVLDRFVAALVVAGAKNIRSIHPTCLDCGRTRPARKQLPGGAVICSACYARRTSTQLCAGCARPRRPYARDEAGHPRCHACTRRARTDLLSLEQIERLTSVLAVHVALDPAQIIDVVTRSRPAGTTCRSWPSCSTTIA</sequence>
<organism evidence="1">
    <name type="scientific">mine drainage metagenome</name>
    <dbReference type="NCBI Taxonomy" id="410659"/>
    <lineage>
        <taxon>unclassified sequences</taxon>
        <taxon>metagenomes</taxon>
        <taxon>ecological metagenomes</taxon>
    </lineage>
</organism>
<comment type="caution">
    <text evidence="1">The sequence shown here is derived from an EMBL/GenBank/DDBJ whole genome shotgun (WGS) entry which is preliminary data.</text>
</comment>